<keyword evidence="2" id="KW-1133">Transmembrane helix</keyword>
<evidence type="ECO:0000313" key="3">
    <source>
        <dbReference type="EMBL" id="XDO98206.1"/>
    </source>
</evidence>
<organism evidence="3">
    <name type="scientific">Caulobacter sp. 73W</name>
    <dbReference type="NCBI Taxonomy" id="3161137"/>
    <lineage>
        <taxon>Bacteria</taxon>
        <taxon>Pseudomonadati</taxon>
        <taxon>Pseudomonadota</taxon>
        <taxon>Alphaproteobacteria</taxon>
        <taxon>Caulobacterales</taxon>
        <taxon>Caulobacteraceae</taxon>
        <taxon>Caulobacter</taxon>
    </lineage>
</organism>
<keyword evidence="2" id="KW-0812">Transmembrane</keyword>
<gene>
    <name evidence="3" type="ORF">ABOZ73_07260</name>
</gene>
<name>A0AB39KWL2_9CAUL</name>
<feature type="compositionally biased region" description="Low complexity" evidence="1">
    <location>
        <begin position="60"/>
        <end position="76"/>
    </location>
</feature>
<feature type="region of interest" description="Disordered" evidence="1">
    <location>
        <begin position="57"/>
        <end position="76"/>
    </location>
</feature>
<dbReference type="AlphaFoldDB" id="A0AB39KWL2"/>
<reference evidence="3" key="1">
    <citation type="submission" date="2024-06" db="EMBL/GenBank/DDBJ databases">
        <title>Caulobacter inopinatus, sp. nov.</title>
        <authorList>
            <person name="Donachie S.P."/>
        </authorList>
    </citation>
    <scope>NUCLEOTIDE SEQUENCE</scope>
    <source>
        <strain evidence="3">73W</strain>
    </source>
</reference>
<evidence type="ECO:0000256" key="1">
    <source>
        <dbReference type="SAM" id="MobiDB-lite"/>
    </source>
</evidence>
<sequence length="76" mass="7961">MQGRSARRQGEAIEKARRPARPYVWAIVVLALLVFAIVMIARPGDDAADGVTAGLSQVESARAPASAASTPATTDR</sequence>
<feature type="transmembrane region" description="Helical" evidence="2">
    <location>
        <begin position="23"/>
        <end position="41"/>
    </location>
</feature>
<proteinExistence type="predicted"/>
<accession>A0AB39KWL2</accession>
<dbReference type="RefSeq" id="WP_369061933.1">
    <property type="nucleotide sequence ID" value="NZ_CP158375.1"/>
</dbReference>
<dbReference type="EMBL" id="CP158375">
    <property type="protein sequence ID" value="XDO98206.1"/>
    <property type="molecule type" value="Genomic_DNA"/>
</dbReference>
<evidence type="ECO:0008006" key="4">
    <source>
        <dbReference type="Google" id="ProtNLM"/>
    </source>
</evidence>
<evidence type="ECO:0000256" key="2">
    <source>
        <dbReference type="SAM" id="Phobius"/>
    </source>
</evidence>
<keyword evidence="2" id="KW-0472">Membrane</keyword>
<protein>
    <recommendedName>
        <fullName evidence="4">Sporulation protein</fullName>
    </recommendedName>
</protein>